<accession>A0ABR2FR83</accession>
<reference evidence="2 3" key="1">
    <citation type="journal article" date="2024" name="G3 (Bethesda)">
        <title>Genome assembly of Hibiscus sabdariffa L. provides insights into metabolisms of medicinal natural products.</title>
        <authorList>
            <person name="Kim T."/>
        </authorList>
    </citation>
    <scope>NUCLEOTIDE SEQUENCE [LARGE SCALE GENOMIC DNA]</scope>
    <source>
        <strain evidence="2">TK-2024</strain>
        <tissue evidence="2">Old leaves</tissue>
    </source>
</reference>
<sequence length="43" mass="4958">MVSVCVSLIFIHCTGVVSNTLFFFSNHSQEVEEQEFLFKIYSP</sequence>
<name>A0ABR2FR83_9ROSI</name>
<keyword evidence="3" id="KW-1185">Reference proteome</keyword>
<protein>
    <submittedName>
        <fullName evidence="2">Uncharacterized protein</fullName>
    </submittedName>
</protein>
<gene>
    <name evidence="2" type="ORF">V6N12_068621</name>
</gene>
<dbReference type="EMBL" id="JBBPBM010000005">
    <property type="protein sequence ID" value="KAK8584377.1"/>
    <property type="molecule type" value="Genomic_DNA"/>
</dbReference>
<evidence type="ECO:0000313" key="3">
    <source>
        <dbReference type="Proteomes" id="UP001472677"/>
    </source>
</evidence>
<comment type="caution">
    <text evidence="2">The sequence shown here is derived from an EMBL/GenBank/DDBJ whole genome shotgun (WGS) entry which is preliminary data.</text>
</comment>
<evidence type="ECO:0000256" key="1">
    <source>
        <dbReference type="SAM" id="SignalP"/>
    </source>
</evidence>
<proteinExistence type="predicted"/>
<organism evidence="2 3">
    <name type="scientific">Hibiscus sabdariffa</name>
    <name type="common">roselle</name>
    <dbReference type="NCBI Taxonomy" id="183260"/>
    <lineage>
        <taxon>Eukaryota</taxon>
        <taxon>Viridiplantae</taxon>
        <taxon>Streptophyta</taxon>
        <taxon>Embryophyta</taxon>
        <taxon>Tracheophyta</taxon>
        <taxon>Spermatophyta</taxon>
        <taxon>Magnoliopsida</taxon>
        <taxon>eudicotyledons</taxon>
        <taxon>Gunneridae</taxon>
        <taxon>Pentapetalae</taxon>
        <taxon>rosids</taxon>
        <taxon>malvids</taxon>
        <taxon>Malvales</taxon>
        <taxon>Malvaceae</taxon>
        <taxon>Malvoideae</taxon>
        <taxon>Hibiscus</taxon>
    </lineage>
</organism>
<evidence type="ECO:0000313" key="2">
    <source>
        <dbReference type="EMBL" id="KAK8584377.1"/>
    </source>
</evidence>
<keyword evidence="1" id="KW-0732">Signal</keyword>
<dbReference type="Proteomes" id="UP001472677">
    <property type="component" value="Unassembled WGS sequence"/>
</dbReference>
<feature type="chain" id="PRO_5045751845" evidence="1">
    <location>
        <begin position="19"/>
        <end position="43"/>
    </location>
</feature>
<feature type="signal peptide" evidence="1">
    <location>
        <begin position="1"/>
        <end position="18"/>
    </location>
</feature>